<keyword evidence="3" id="KW-0812">Transmembrane</keyword>
<accession>A0AAF0J7N9</accession>
<reference evidence="4" key="1">
    <citation type="submission" date="2023-03" db="EMBL/GenBank/DDBJ databases">
        <title>Mating type loci evolution in Malassezia.</title>
        <authorList>
            <person name="Coelho M.A."/>
        </authorList>
    </citation>
    <scope>NUCLEOTIDE SEQUENCE</scope>
    <source>
        <strain evidence="4">CBS 11721</strain>
    </source>
</reference>
<name>A0AAF0J7N9_9BASI</name>
<dbReference type="PANTHER" id="PTHR48043">
    <property type="entry name" value="EG:EG0003.4 PROTEIN-RELATED"/>
    <property type="match status" value="1"/>
</dbReference>
<evidence type="ECO:0000256" key="2">
    <source>
        <dbReference type="ARBA" id="ARBA00022679"/>
    </source>
</evidence>
<gene>
    <name evidence="4" type="ORF">MCUN1_002747</name>
</gene>
<proteinExistence type="predicted"/>
<dbReference type="SUPFAM" id="SSF53756">
    <property type="entry name" value="UDP-Glycosyltransferase/glycogen phosphorylase"/>
    <property type="match status" value="1"/>
</dbReference>
<dbReference type="CDD" id="cd03784">
    <property type="entry name" value="GT1_Gtf-like"/>
    <property type="match status" value="1"/>
</dbReference>
<dbReference type="InterPro" id="IPR050271">
    <property type="entry name" value="UDP-glycosyltransferase"/>
</dbReference>
<evidence type="ECO:0000313" key="4">
    <source>
        <dbReference type="EMBL" id="WFD35879.1"/>
    </source>
</evidence>
<dbReference type="GO" id="GO:0008194">
    <property type="term" value="F:UDP-glycosyltransferase activity"/>
    <property type="evidence" value="ECO:0007669"/>
    <property type="project" value="InterPro"/>
</dbReference>
<evidence type="ECO:0000256" key="1">
    <source>
        <dbReference type="ARBA" id="ARBA00022676"/>
    </source>
</evidence>
<dbReference type="Proteomes" id="UP001219933">
    <property type="component" value="Chromosome 4"/>
</dbReference>
<evidence type="ECO:0000313" key="5">
    <source>
        <dbReference type="Proteomes" id="UP001219933"/>
    </source>
</evidence>
<keyword evidence="3" id="KW-1133">Transmembrane helix</keyword>
<dbReference type="Gene3D" id="3.40.50.2000">
    <property type="entry name" value="Glycogen Phosphorylase B"/>
    <property type="match status" value="2"/>
</dbReference>
<dbReference type="InterPro" id="IPR002213">
    <property type="entry name" value="UDP_glucos_trans"/>
</dbReference>
<dbReference type="AlphaFoldDB" id="A0AAF0J7N9"/>
<dbReference type="EMBL" id="CP119880">
    <property type="protein sequence ID" value="WFD35879.1"/>
    <property type="molecule type" value="Genomic_DNA"/>
</dbReference>
<evidence type="ECO:0000256" key="3">
    <source>
        <dbReference type="SAM" id="Phobius"/>
    </source>
</evidence>
<keyword evidence="2" id="KW-0808">Transferase</keyword>
<sequence>MRFIFFSNPATGQVNPLLAIVQELCSRNHKVVICSGDSILKRVQKLQAKLGYLQQVDTQPAEETWSKYNLMFYSLGSGDALDDYTNEAFRDPERFHKNGRSRPGQIWTWVHTFMDLVPAGSESYKDAVFTVADLINRVDADMVIVDNFSPFAVDGARISKRPFIETCPGASSAVVKDISLYGKPMPMSGGRSGDGGIFVFMNNIMFIISWLIFALFNQWPRVRRAFRRDVIGLEPVDIICDSLMTPTPGMLPQQIATITFNVAGVDFYPNEAYDRSVYFVGPCFPPAENPSTPVHMPQAPNSPAFLSQPNSIASTPTVCDMPIDKDVGALTRIVADPVKEWLDKAYENGNPVIYINMGSIFYYRRIDYDNMVKALIKVQERIPNVQVLWKVPKLPEDVQPIPSPDEGKLPLFIRREGWLESVQIVLEHPAVEVIVHHGGGNSFNEALYYGHRQFCISQWVDTHDIGAFIKHCGVGLWADKSPEFDSDDIGDKLSALLSDEDTFFRRNALSWRNKTRQAGGTTVAANIIESYVTDFHFKSGSSRLPMVV</sequence>
<feature type="transmembrane region" description="Helical" evidence="3">
    <location>
        <begin position="195"/>
        <end position="216"/>
    </location>
</feature>
<keyword evidence="5" id="KW-1185">Reference proteome</keyword>
<keyword evidence="1" id="KW-0328">Glycosyltransferase</keyword>
<organism evidence="4 5">
    <name type="scientific">Malassezia cuniculi</name>
    <dbReference type="NCBI Taxonomy" id="948313"/>
    <lineage>
        <taxon>Eukaryota</taxon>
        <taxon>Fungi</taxon>
        <taxon>Dikarya</taxon>
        <taxon>Basidiomycota</taxon>
        <taxon>Ustilaginomycotina</taxon>
        <taxon>Malasseziomycetes</taxon>
        <taxon>Malasseziales</taxon>
        <taxon>Malasseziaceae</taxon>
        <taxon>Malassezia</taxon>
    </lineage>
</organism>
<dbReference type="PANTHER" id="PTHR48043:SF151">
    <property type="entry name" value="GLYCOSYLTRANSFERASE FAMILY 1 PROTEIN"/>
    <property type="match status" value="1"/>
</dbReference>
<keyword evidence="3" id="KW-0472">Membrane</keyword>
<protein>
    <submittedName>
        <fullName evidence="4">Uncharacterized protein</fullName>
    </submittedName>
</protein>